<dbReference type="PROSITE" id="PS00108">
    <property type="entry name" value="PROTEIN_KINASE_ST"/>
    <property type="match status" value="1"/>
</dbReference>
<dbReference type="PANTHER" id="PTHR47907:SF5">
    <property type="entry name" value="AP2 ASSOCIATED KINASE 1"/>
    <property type="match status" value="1"/>
</dbReference>
<dbReference type="SUPFAM" id="SSF56112">
    <property type="entry name" value="Protein kinase-like (PK-like)"/>
    <property type="match status" value="1"/>
</dbReference>
<dbReference type="Gene3D" id="1.10.510.10">
    <property type="entry name" value="Transferase(Phosphotransferase) domain 1"/>
    <property type="match status" value="1"/>
</dbReference>
<evidence type="ECO:0000256" key="1">
    <source>
        <dbReference type="SAM" id="MobiDB-lite"/>
    </source>
</evidence>
<dbReference type="InterPro" id="IPR000719">
    <property type="entry name" value="Prot_kinase_dom"/>
</dbReference>
<dbReference type="Ensembl" id="ENSSANT00000009756.1">
    <property type="protein sequence ID" value="ENSSANP00000009113.1"/>
    <property type="gene ID" value="ENSSANG00000005080.1"/>
</dbReference>
<dbReference type="Proteomes" id="UP000472260">
    <property type="component" value="Unassembled WGS sequence"/>
</dbReference>
<feature type="compositionally biased region" description="Low complexity" evidence="1">
    <location>
        <begin position="511"/>
        <end position="531"/>
    </location>
</feature>
<dbReference type="InterPro" id="IPR011009">
    <property type="entry name" value="Kinase-like_dom_sf"/>
</dbReference>
<feature type="domain" description="Protein kinase" evidence="2">
    <location>
        <begin position="47"/>
        <end position="391"/>
    </location>
</feature>
<protein>
    <submittedName>
        <fullName evidence="3">AP2-associated protein kinase 1-like</fullName>
    </submittedName>
</protein>
<dbReference type="GO" id="GO:0004672">
    <property type="term" value="F:protein kinase activity"/>
    <property type="evidence" value="ECO:0007669"/>
    <property type="project" value="InterPro"/>
</dbReference>
<evidence type="ECO:0000313" key="3">
    <source>
        <dbReference type="Ensembl" id="ENSSANP00000009113.1"/>
    </source>
</evidence>
<feature type="compositionally biased region" description="Polar residues" evidence="1">
    <location>
        <begin position="358"/>
        <end position="367"/>
    </location>
</feature>
<name>A0A671KQ98_9TELE</name>
<dbReference type="GO" id="GO:0005524">
    <property type="term" value="F:ATP binding"/>
    <property type="evidence" value="ECO:0007669"/>
    <property type="project" value="InterPro"/>
</dbReference>
<feature type="compositionally biased region" description="Pro residues" evidence="1">
    <location>
        <begin position="464"/>
        <end position="475"/>
    </location>
</feature>
<reference evidence="3" key="2">
    <citation type="submission" date="2025-09" db="UniProtKB">
        <authorList>
            <consortium name="Ensembl"/>
        </authorList>
    </citation>
    <scope>IDENTIFICATION</scope>
</reference>
<gene>
    <name evidence="3" type="primary">aak1b</name>
</gene>
<dbReference type="Pfam" id="PF00069">
    <property type="entry name" value="Pkinase"/>
    <property type="match status" value="1"/>
</dbReference>
<dbReference type="SMART" id="SM00220">
    <property type="entry name" value="S_TKc"/>
    <property type="match status" value="1"/>
</dbReference>
<dbReference type="PROSITE" id="PS50011">
    <property type="entry name" value="PROTEIN_KINASE_DOM"/>
    <property type="match status" value="1"/>
</dbReference>
<dbReference type="CDD" id="cd14037">
    <property type="entry name" value="STKc_NAK_like"/>
    <property type="match status" value="1"/>
</dbReference>
<dbReference type="PANTHER" id="PTHR47907">
    <property type="entry name" value="PROTEIN KINASE DOMAIN-CONTAINING PROTEIN"/>
    <property type="match status" value="1"/>
</dbReference>
<dbReference type="InterPro" id="IPR051744">
    <property type="entry name" value="AP2_assoc_SerThr_kinase"/>
</dbReference>
<evidence type="ECO:0000259" key="2">
    <source>
        <dbReference type="PROSITE" id="PS50011"/>
    </source>
</evidence>
<sequence length="1057" mass="112167">MKKFFDSRRELVGSGPGSGGGAGGSGSSSSVGGNFIGRAFTVGRHQVTVEETLAEGGFAIVFLVRTNQGVRCALKRMYVNNEHDLQVCNCEIQIMRDLNGHKNIVGFLDSSITAVGGGEVWEVFILMDFCRGGQVVNLMNQRLQTGFSEQEALQIFCDTCEAVARLHQYKTPIIHRDLKVENILLHDRGHYVLCDFGSATMKFQNPQNEGVTVVEDEIKKYTTLSYRAPEMVNLYNGKIITTKADIWAVILYYGCILYSDLGFSFFQSQVAICDGNFTIPDNSRYSPDMHRLIRKYQYLSAHVPHQVSVAVSPLAQYGCGSHLKNSPIPAKLPEPIRASEAAAKKSQTQTKARLTDPIPTTETSITPRQRPKAAQSQSQGLGGILPIQPAALTPRKRANLPAGATQPIAVSVNLAQPFATLQSQKAQTSPAPQQKTPIHVTAAAVGGVVPVAAVSPAPQKAVATPPPSSPVPPTAPARSARRKQASAAQQQPVPVQPTATQPAGAPPPAQAEPAAVPPTVQQPEPQSQISPEKAEERPAAPGLSQTPPSSPRMAQKAGHRRIQSDVTHSAMFGVPVSQSTQQLQAATAEASLNKSKSASATPSNSPQSSQQSVYQAAQQGSTSVPQAPASAASLTSPPDQPTWNPFGDDNFSKLTAEDLLNKDFTKLADEPVELLIVATESLIPGLEAAEPAPPSSAERPVDILGLESGVGLLAVPEKLIEGLKSPDTYLMLPDLLSMADPFGSSIDDTRDAKTEVCLDSLIPGLEPPQAQLHPVEADPVSSALGDPLIGEDSLLGCSLPSGSASCLDDFAPVSGGPSQNISAADFCLISGFETPHAETANEDEFDPIPVLVSKNSQDDLPNVNGYDSSSGASNIQSSDVPAEEDEVLLACSGSKLLLLDSKLLNTTALKLTPSSSPDVFSNAPFPGCGRDGRDIFTGAPFPQLQRAHLQPDVFLQAPFYRRNDLSGPQHLTRCTNGNEPILPHPPVHSQIRFPHCVEAPMPQQPIAAHRVVSSVGQQAAVSSVPVGPLHSWTVGVRAVMDPFLAAPFQPRGPLGKP</sequence>
<proteinExistence type="predicted"/>
<accession>A0A671KQ98</accession>
<organism evidence="3 4">
    <name type="scientific">Sinocyclocheilus anshuiensis</name>
    <dbReference type="NCBI Taxonomy" id="1608454"/>
    <lineage>
        <taxon>Eukaryota</taxon>
        <taxon>Metazoa</taxon>
        <taxon>Chordata</taxon>
        <taxon>Craniata</taxon>
        <taxon>Vertebrata</taxon>
        <taxon>Euteleostomi</taxon>
        <taxon>Actinopterygii</taxon>
        <taxon>Neopterygii</taxon>
        <taxon>Teleostei</taxon>
        <taxon>Ostariophysi</taxon>
        <taxon>Cypriniformes</taxon>
        <taxon>Cyprinidae</taxon>
        <taxon>Cyprininae</taxon>
        <taxon>Sinocyclocheilus</taxon>
    </lineage>
</organism>
<feature type="region of interest" description="Disordered" evidence="1">
    <location>
        <begin position="459"/>
        <end position="649"/>
    </location>
</feature>
<dbReference type="InterPro" id="IPR028182">
    <property type="entry name" value="BMP2K_C"/>
</dbReference>
<reference evidence="3" key="1">
    <citation type="submission" date="2025-08" db="UniProtKB">
        <authorList>
            <consortium name="Ensembl"/>
        </authorList>
    </citation>
    <scope>IDENTIFICATION</scope>
</reference>
<feature type="compositionally biased region" description="Low complexity" evidence="1">
    <location>
        <begin position="485"/>
        <end position="503"/>
    </location>
</feature>
<dbReference type="Pfam" id="PF15282">
    <property type="entry name" value="BMP2K_C"/>
    <property type="match status" value="1"/>
</dbReference>
<evidence type="ECO:0000313" key="4">
    <source>
        <dbReference type="Proteomes" id="UP000472260"/>
    </source>
</evidence>
<feature type="region of interest" description="Disordered" evidence="1">
    <location>
        <begin position="856"/>
        <end position="878"/>
    </location>
</feature>
<dbReference type="AlphaFoldDB" id="A0A671KQ98"/>
<dbReference type="InterPro" id="IPR008271">
    <property type="entry name" value="Ser/Thr_kinase_AS"/>
</dbReference>
<keyword evidence="4" id="KW-1185">Reference proteome</keyword>
<feature type="region of interest" description="Disordered" evidence="1">
    <location>
        <begin position="340"/>
        <end position="384"/>
    </location>
</feature>
<feature type="compositionally biased region" description="Low complexity" evidence="1">
    <location>
        <begin position="577"/>
        <end position="637"/>
    </location>
</feature>